<evidence type="ECO:0000313" key="13">
    <source>
        <dbReference type="Proteomes" id="UP001497600"/>
    </source>
</evidence>
<organism evidence="12 13">
    <name type="scientific">[Candida] anglica</name>
    <dbReference type="NCBI Taxonomy" id="148631"/>
    <lineage>
        <taxon>Eukaryota</taxon>
        <taxon>Fungi</taxon>
        <taxon>Dikarya</taxon>
        <taxon>Ascomycota</taxon>
        <taxon>Saccharomycotina</taxon>
        <taxon>Pichiomycetes</taxon>
        <taxon>Debaryomycetaceae</taxon>
        <taxon>Kurtzmaniella</taxon>
    </lineage>
</organism>
<dbReference type="CDD" id="cd02440">
    <property type="entry name" value="AdoMet_MTases"/>
    <property type="match status" value="1"/>
</dbReference>
<evidence type="ECO:0000256" key="1">
    <source>
        <dbReference type="ARBA" id="ARBA00022555"/>
    </source>
</evidence>
<evidence type="ECO:0000256" key="3">
    <source>
        <dbReference type="ARBA" id="ARBA00022679"/>
    </source>
</evidence>
<feature type="coiled-coil region" evidence="10">
    <location>
        <begin position="457"/>
        <end position="493"/>
    </location>
</feature>
<protein>
    <recommendedName>
        <fullName evidence="7 9">tRNA (guanine(26)-N(2))-dimethyltransferase</fullName>
        <ecNumber evidence="7 9">2.1.1.216</ecNumber>
    </recommendedName>
</protein>
<keyword evidence="2 9" id="KW-0489">Methyltransferase</keyword>
<dbReference type="PANTHER" id="PTHR10631:SF3">
    <property type="entry name" value="TRNA (GUANINE(26)-N(2))-DIMETHYLTRANSFERASE"/>
    <property type="match status" value="1"/>
</dbReference>
<comment type="catalytic activity">
    <reaction evidence="8 9">
        <text>guanosine(26) in tRNA + 2 S-adenosyl-L-methionine = N(2)-dimethylguanosine(26) in tRNA + 2 S-adenosyl-L-homocysteine + 2 H(+)</text>
        <dbReference type="Rhea" id="RHEA:43140"/>
        <dbReference type="Rhea" id="RHEA-COMP:10359"/>
        <dbReference type="Rhea" id="RHEA-COMP:10360"/>
        <dbReference type="ChEBI" id="CHEBI:15378"/>
        <dbReference type="ChEBI" id="CHEBI:57856"/>
        <dbReference type="ChEBI" id="CHEBI:59789"/>
        <dbReference type="ChEBI" id="CHEBI:74269"/>
        <dbReference type="ChEBI" id="CHEBI:74513"/>
        <dbReference type="EC" id="2.1.1.216"/>
    </reaction>
</comment>
<keyword evidence="1 9" id="KW-0820">tRNA-binding</keyword>
<dbReference type="PANTHER" id="PTHR10631">
    <property type="entry name" value="N 2 ,N 2 -DIMETHYLGUANOSINE TRNA METHYLTRANSFERASE"/>
    <property type="match status" value="1"/>
</dbReference>
<dbReference type="Gene3D" id="3.40.50.150">
    <property type="entry name" value="Vaccinia Virus protein VP39"/>
    <property type="match status" value="1"/>
</dbReference>
<dbReference type="Gene3D" id="3.30.56.70">
    <property type="entry name" value="N2,N2-dimethylguanosine tRNA methyltransferase, C-terminal domain"/>
    <property type="match status" value="1"/>
</dbReference>
<keyword evidence="13" id="KW-1185">Reference proteome</keyword>
<evidence type="ECO:0000256" key="6">
    <source>
        <dbReference type="ARBA" id="ARBA00022884"/>
    </source>
</evidence>
<dbReference type="NCBIfam" id="TIGR00308">
    <property type="entry name" value="TRM1"/>
    <property type="match status" value="1"/>
</dbReference>
<evidence type="ECO:0000313" key="12">
    <source>
        <dbReference type="EMBL" id="CAK7912401.1"/>
    </source>
</evidence>
<evidence type="ECO:0000256" key="11">
    <source>
        <dbReference type="SAM" id="MobiDB-lite"/>
    </source>
</evidence>
<dbReference type="InterPro" id="IPR029063">
    <property type="entry name" value="SAM-dependent_MTases_sf"/>
</dbReference>
<reference evidence="12 13" key="1">
    <citation type="submission" date="2024-01" db="EMBL/GenBank/DDBJ databases">
        <authorList>
            <consortium name="Genoscope - CEA"/>
            <person name="William W."/>
        </authorList>
    </citation>
    <scope>NUCLEOTIDE SEQUENCE [LARGE SCALE GENOMIC DNA]</scope>
    <source>
        <strain evidence="12 13">29B2s-10</strain>
    </source>
</reference>
<evidence type="ECO:0000256" key="2">
    <source>
        <dbReference type="ARBA" id="ARBA00022603"/>
    </source>
</evidence>
<evidence type="ECO:0000256" key="4">
    <source>
        <dbReference type="ARBA" id="ARBA00022691"/>
    </source>
</evidence>
<keyword evidence="10" id="KW-0175">Coiled coil</keyword>
<dbReference type="Pfam" id="PF02005">
    <property type="entry name" value="TRM"/>
    <property type="match status" value="1"/>
</dbReference>
<comment type="similarity">
    <text evidence="9">Belongs to the class I-like SAM-binding methyltransferase superfamily. Trm1 family.</text>
</comment>
<keyword evidence="4 9" id="KW-0949">S-adenosyl-L-methionine</keyword>
<gene>
    <name evidence="12" type="primary">TRM1</name>
    <name evidence="12" type="ORF">CAAN4_F06854</name>
</gene>
<proteinExistence type="inferred from homology"/>
<dbReference type="PROSITE" id="PS51626">
    <property type="entry name" value="SAM_MT_TRM1"/>
    <property type="match status" value="1"/>
</dbReference>
<keyword evidence="3 9" id="KW-0808">Transferase</keyword>
<dbReference type="EMBL" id="OZ004258">
    <property type="protein sequence ID" value="CAK7912401.1"/>
    <property type="molecule type" value="Genomic_DNA"/>
</dbReference>
<evidence type="ECO:0000256" key="5">
    <source>
        <dbReference type="ARBA" id="ARBA00022694"/>
    </source>
</evidence>
<dbReference type="InterPro" id="IPR042296">
    <property type="entry name" value="tRNA_met_Trm1_C"/>
</dbReference>
<keyword evidence="6 9" id="KW-0694">RNA-binding</keyword>
<accession>A0ABP0EEZ1</accession>
<sequence length="561" mass="62933">MIKTIKSHLQRILRSKMSQINVDDYVTVKEGKATILSLKENKVFYNPIQQFNRDLSVTAIRAWSELYLQSKEGKRETRKRTISEAEKESTEGEEKSASTTTPFITILEALSATGLRAIRYGHEIPLLKQVVANDLLPEAVKSIDRNIEYNNLKDKVSSNLGDAIHYMSGGQNKFHVVDLDPYGTATPFIDGALQSINEEGLLLVTCTDAGVLAGSGYPEKCFALYGGNNFGNTYIGGEANHEAGLRLILHMIATNAAKYKKTIEPLLSLSIDFYMRVFIRVKTSPMSVKHLASSTMITYHCVGCGNKSNQFLGRVETKKNGTKKFQTASGPPVGVRCEYCTSSHHLAGPMWGGPLHNHEFIDTVMKINDSHDTSVYGTTERIRGMVTVAKNELLEPFYFNLNQLSSYFKSPPIPINDLCKAIGNLGYDVSLTHAQKNCIKTTAPWNVVLQINRQWLIKCNKEALEKTKEMLETQQDEDKKAKLVKKIESLENDISMSPNLTEGMVGYKILSRAKETLPELEVNFDDRCEVSDKINKFRKLKIVRYQENPTKNWGPKSRPSS</sequence>
<name>A0ABP0EEZ1_9ASCO</name>
<feature type="compositionally biased region" description="Basic and acidic residues" evidence="11">
    <location>
        <begin position="75"/>
        <end position="96"/>
    </location>
</feature>
<feature type="region of interest" description="Disordered" evidence="11">
    <location>
        <begin position="75"/>
        <end position="97"/>
    </location>
</feature>
<dbReference type="Proteomes" id="UP001497600">
    <property type="component" value="Chromosome F"/>
</dbReference>
<evidence type="ECO:0000256" key="10">
    <source>
        <dbReference type="SAM" id="Coils"/>
    </source>
</evidence>
<keyword evidence="5 9" id="KW-0819">tRNA processing</keyword>
<dbReference type="InterPro" id="IPR002905">
    <property type="entry name" value="Trm1"/>
</dbReference>
<dbReference type="EC" id="2.1.1.216" evidence="7 9"/>
<dbReference type="SUPFAM" id="SSF53335">
    <property type="entry name" value="S-adenosyl-L-methionine-dependent methyltransferases"/>
    <property type="match status" value="1"/>
</dbReference>
<evidence type="ECO:0000256" key="7">
    <source>
        <dbReference type="ARBA" id="ARBA00039099"/>
    </source>
</evidence>
<evidence type="ECO:0000256" key="8">
    <source>
        <dbReference type="ARBA" id="ARBA00051897"/>
    </source>
</evidence>
<evidence type="ECO:0000256" key="9">
    <source>
        <dbReference type="PROSITE-ProRule" id="PRU00958"/>
    </source>
</evidence>